<feature type="binding site" evidence="11">
    <location>
        <position position="64"/>
    </location>
    <ligand>
        <name>[4Fe-4S] cluster</name>
        <dbReference type="ChEBI" id="CHEBI:49883"/>
    </ligand>
</feature>
<feature type="binding site" evidence="11">
    <location>
        <position position="70"/>
    </location>
    <ligand>
        <name>[4Fe-4S] cluster</name>
        <dbReference type="ChEBI" id="CHEBI:49883"/>
    </ligand>
</feature>
<dbReference type="GO" id="GO:0047134">
    <property type="term" value="F:protein-disulfide reductase [NAD(P)H] activity"/>
    <property type="evidence" value="ECO:0007669"/>
    <property type="project" value="TreeGrafter"/>
</dbReference>
<evidence type="ECO:0000256" key="7">
    <source>
        <dbReference type="ARBA" id="ARBA00023015"/>
    </source>
</evidence>
<dbReference type="HAMAP" id="MF_01479">
    <property type="entry name" value="WhiB"/>
    <property type="match status" value="1"/>
</dbReference>
<protein>
    <recommendedName>
        <fullName evidence="11">Transcriptional regulator WhiB</fullName>
    </recommendedName>
</protein>
<dbReference type="GO" id="GO:0046872">
    <property type="term" value="F:metal ion binding"/>
    <property type="evidence" value="ECO:0007669"/>
    <property type="project" value="UniProtKB-KW"/>
</dbReference>
<evidence type="ECO:0000256" key="10">
    <source>
        <dbReference type="ARBA" id="ARBA00023163"/>
    </source>
</evidence>
<dbReference type="GO" id="GO:0003677">
    <property type="term" value="F:DNA binding"/>
    <property type="evidence" value="ECO:0007669"/>
    <property type="project" value="UniProtKB-UniRule"/>
</dbReference>
<comment type="similarity">
    <text evidence="2 11">Belongs to the WhiB family.</text>
</comment>
<name>A0A1H7G0F9_9ACTN</name>
<dbReference type="GO" id="GO:0005737">
    <property type="term" value="C:cytoplasm"/>
    <property type="evidence" value="ECO:0007669"/>
    <property type="project" value="UniProtKB-SubCell"/>
</dbReference>
<feature type="binding site" evidence="11">
    <location>
        <position position="28"/>
    </location>
    <ligand>
        <name>[4Fe-4S] cluster</name>
        <dbReference type="ChEBI" id="CHEBI:49883"/>
    </ligand>
</feature>
<keyword evidence="8 11" id="KW-0238">DNA-binding</keyword>
<keyword evidence="14" id="KW-1185">Reference proteome</keyword>
<keyword evidence="3 11" id="KW-0004">4Fe-4S</keyword>
<evidence type="ECO:0000256" key="1">
    <source>
        <dbReference type="ARBA" id="ARBA00004496"/>
    </source>
</evidence>
<proteinExistence type="inferred from homology"/>
<dbReference type="GO" id="GO:0045454">
    <property type="term" value="P:cell redox homeostasis"/>
    <property type="evidence" value="ECO:0007669"/>
    <property type="project" value="TreeGrafter"/>
</dbReference>
<dbReference type="Pfam" id="PF02467">
    <property type="entry name" value="Whib"/>
    <property type="match status" value="1"/>
</dbReference>
<evidence type="ECO:0000256" key="9">
    <source>
        <dbReference type="ARBA" id="ARBA00023157"/>
    </source>
</evidence>
<organism evidence="13 14">
    <name type="scientific">Nonomuraea pusilla</name>
    <dbReference type="NCBI Taxonomy" id="46177"/>
    <lineage>
        <taxon>Bacteria</taxon>
        <taxon>Bacillati</taxon>
        <taxon>Actinomycetota</taxon>
        <taxon>Actinomycetes</taxon>
        <taxon>Streptosporangiales</taxon>
        <taxon>Streptosporangiaceae</taxon>
        <taxon>Nonomuraea</taxon>
    </lineage>
</organism>
<dbReference type="GO" id="GO:0045892">
    <property type="term" value="P:negative regulation of DNA-templated transcription"/>
    <property type="evidence" value="ECO:0007669"/>
    <property type="project" value="TreeGrafter"/>
</dbReference>
<reference evidence="13 14" key="1">
    <citation type="submission" date="2016-10" db="EMBL/GenBank/DDBJ databases">
        <authorList>
            <person name="de Groot N.N."/>
        </authorList>
    </citation>
    <scope>NUCLEOTIDE SEQUENCE [LARGE SCALE GENOMIC DNA]</scope>
    <source>
        <strain evidence="13 14">DSM 43357</strain>
    </source>
</reference>
<comment type="PTM">
    <text evidence="11">The Fe-S cluster can be nitrosylated by nitric oxide (NO).</text>
</comment>
<dbReference type="STRING" id="46177.SAMN05660976_00251"/>
<comment type="subcellular location">
    <subcellularLocation>
        <location evidence="1 11">Cytoplasm</location>
    </subcellularLocation>
</comment>
<evidence type="ECO:0000256" key="5">
    <source>
        <dbReference type="ARBA" id="ARBA00023004"/>
    </source>
</evidence>
<keyword evidence="4 11" id="KW-0479">Metal-binding</keyword>
<keyword evidence="6 11" id="KW-0411">Iron-sulfur</keyword>
<evidence type="ECO:0000256" key="4">
    <source>
        <dbReference type="ARBA" id="ARBA00022723"/>
    </source>
</evidence>
<comment type="function">
    <text evidence="11">Acts as a transcriptional regulator. Probably redox-responsive. The apo- but not holo-form probably binds DNA.</text>
</comment>
<evidence type="ECO:0000256" key="2">
    <source>
        <dbReference type="ARBA" id="ARBA00006597"/>
    </source>
</evidence>
<dbReference type="InterPro" id="IPR034768">
    <property type="entry name" value="4FE4S_WBL"/>
</dbReference>
<dbReference type="AlphaFoldDB" id="A0A1H7G0F9"/>
<dbReference type="Proteomes" id="UP000198953">
    <property type="component" value="Unassembled WGS sequence"/>
</dbReference>
<dbReference type="GO" id="GO:0035731">
    <property type="term" value="F:dinitrosyl-iron complex binding"/>
    <property type="evidence" value="ECO:0007669"/>
    <property type="project" value="UniProtKB-UniRule"/>
</dbReference>
<sequence>MSEPAAGVLSDEELSDLRDDLLNADPACESGDAELFTGPDLFESEPDDVREAREAKAKALCAECPARAACLAYALAVAPEAGIWAGLTVEELRDLGEVAA</sequence>
<evidence type="ECO:0000313" key="13">
    <source>
        <dbReference type="EMBL" id="SEK31833.1"/>
    </source>
</evidence>
<dbReference type="OrthoDB" id="3479104at2"/>
<dbReference type="PANTHER" id="PTHR38839">
    <property type="entry name" value="TRANSCRIPTIONAL REGULATOR WHID-RELATED"/>
    <property type="match status" value="1"/>
</dbReference>
<feature type="domain" description="4Fe-4S Wbl-type" evidence="12">
    <location>
        <begin position="27"/>
        <end position="94"/>
    </location>
</feature>
<feature type="binding site" evidence="11">
    <location>
        <position position="61"/>
    </location>
    <ligand>
        <name>[4Fe-4S] cluster</name>
        <dbReference type="ChEBI" id="CHEBI:49883"/>
    </ligand>
</feature>
<comment type="cofactor">
    <cofactor evidence="11">
        <name>[4Fe-4S] cluster</name>
        <dbReference type="ChEBI" id="CHEBI:49883"/>
    </cofactor>
    <text evidence="11">Binds 1 [4Fe-4S] cluster per subunit. Following nitrosylation of the [4Fe-4S] cluster binds 1 [4Fe-8(NO)] cluster per subunit.</text>
</comment>
<keyword evidence="9 11" id="KW-1015">Disulfide bond</keyword>
<evidence type="ECO:0000256" key="6">
    <source>
        <dbReference type="ARBA" id="ARBA00023014"/>
    </source>
</evidence>
<keyword evidence="11" id="KW-0963">Cytoplasm</keyword>
<evidence type="ECO:0000256" key="11">
    <source>
        <dbReference type="HAMAP-Rule" id="MF_01479"/>
    </source>
</evidence>
<keyword evidence="5 11" id="KW-0408">Iron</keyword>
<keyword evidence="10 11" id="KW-0804">Transcription</keyword>
<dbReference type="RefSeq" id="WP_091097652.1">
    <property type="nucleotide sequence ID" value="NZ_FOBF01000001.1"/>
</dbReference>
<dbReference type="InterPro" id="IPR003482">
    <property type="entry name" value="Whib"/>
</dbReference>
<evidence type="ECO:0000256" key="3">
    <source>
        <dbReference type="ARBA" id="ARBA00022485"/>
    </source>
</evidence>
<comment type="PTM">
    <text evidence="11">Upon Fe-S cluster removal intramolecular disulfide bonds are formed.</text>
</comment>
<accession>A0A1H7G0F9</accession>
<evidence type="ECO:0000259" key="12">
    <source>
        <dbReference type="PROSITE" id="PS51674"/>
    </source>
</evidence>
<keyword evidence="7 11" id="KW-0805">Transcription regulation</keyword>
<dbReference type="GO" id="GO:0051539">
    <property type="term" value="F:4 iron, 4 sulfur cluster binding"/>
    <property type="evidence" value="ECO:0007669"/>
    <property type="project" value="UniProtKB-UniRule"/>
</dbReference>
<gene>
    <name evidence="11" type="primary">whiB</name>
    <name evidence="13" type="ORF">SAMN05660976_00251</name>
</gene>
<evidence type="ECO:0000256" key="8">
    <source>
        <dbReference type="ARBA" id="ARBA00023125"/>
    </source>
</evidence>
<dbReference type="PROSITE" id="PS51674">
    <property type="entry name" value="4FE4S_WBL"/>
    <property type="match status" value="1"/>
</dbReference>
<evidence type="ECO:0000313" key="14">
    <source>
        <dbReference type="Proteomes" id="UP000198953"/>
    </source>
</evidence>
<dbReference type="EMBL" id="FOBF01000001">
    <property type="protein sequence ID" value="SEK31833.1"/>
    <property type="molecule type" value="Genomic_DNA"/>
</dbReference>